<comment type="caution">
    <text evidence="2">The sequence shown here is derived from an EMBL/GenBank/DDBJ whole genome shotgun (WGS) entry which is preliminary data.</text>
</comment>
<feature type="signal peptide" evidence="1">
    <location>
        <begin position="1"/>
        <end position="23"/>
    </location>
</feature>
<sequence>MKINRSSAVLALVLAAAAIPAHAVQADIKVWADIDTTLALMRADGSALPDVVQMSHNPASGLVPWSDQVRIFSNDTTRDVAVRLGNPAELMPMIAAPGATAVPLTISLNDVALSTAEQDFTARELFDGALPGASIAMPLRIAQTTQERIGAAGLYEGIVTIVMAQKAGSP</sequence>
<dbReference type="Proteomes" id="UP000547058">
    <property type="component" value="Unassembled WGS sequence"/>
</dbReference>
<evidence type="ECO:0000313" key="3">
    <source>
        <dbReference type="Proteomes" id="UP000547058"/>
    </source>
</evidence>
<dbReference type="AlphaFoldDB" id="A0A7W3FQH9"/>
<dbReference type="RefSeq" id="WP_182342450.1">
    <property type="nucleotide sequence ID" value="NZ_JACGXS010000019.1"/>
</dbReference>
<keyword evidence="3" id="KW-1185">Reference proteome</keyword>
<feature type="chain" id="PRO_5031111348" evidence="1">
    <location>
        <begin position="24"/>
        <end position="170"/>
    </location>
</feature>
<gene>
    <name evidence="2" type="ORF">H4O11_18845</name>
</gene>
<keyword evidence="1" id="KW-0732">Signal</keyword>
<evidence type="ECO:0000256" key="1">
    <source>
        <dbReference type="SAM" id="SignalP"/>
    </source>
</evidence>
<dbReference type="GO" id="GO:0009289">
    <property type="term" value="C:pilus"/>
    <property type="evidence" value="ECO:0007669"/>
    <property type="project" value="InterPro"/>
</dbReference>
<evidence type="ECO:0000313" key="2">
    <source>
        <dbReference type="EMBL" id="MBA8683864.1"/>
    </source>
</evidence>
<name>A0A7W3FQH9_9GAMM</name>
<proteinExistence type="predicted"/>
<reference evidence="2 3" key="1">
    <citation type="submission" date="2020-08" db="EMBL/GenBank/DDBJ databases">
        <title>Stenotrophomonas tumulicola JCM 30961.</title>
        <authorList>
            <person name="Deng Y."/>
        </authorList>
    </citation>
    <scope>NUCLEOTIDE SEQUENCE [LARGE SCALE GENOMIC DNA]</scope>
    <source>
        <strain evidence="2 3">JCM 30961</strain>
    </source>
</reference>
<dbReference type="InterPro" id="IPR007540">
    <property type="entry name" value="Fimbrial_CS1-type"/>
</dbReference>
<accession>A0A7W3FQH9</accession>
<protein>
    <submittedName>
        <fullName evidence="2">Fimbrial protein</fullName>
    </submittedName>
</protein>
<dbReference type="EMBL" id="JACGXS010000019">
    <property type="protein sequence ID" value="MBA8683864.1"/>
    <property type="molecule type" value="Genomic_DNA"/>
</dbReference>
<organism evidence="2 3">
    <name type="scientific">Stenotrophomonas tumulicola</name>
    <dbReference type="NCBI Taxonomy" id="1685415"/>
    <lineage>
        <taxon>Bacteria</taxon>
        <taxon>Pseudomonadati</taxon>
        <taxon>Pseudomonadota</taxon>
        <taxon>Gammaproteobacteria</taxon>
        <taxon>Lysobacterales</taxon>
        <taxon>Lysobacteraceae</taxon>
        <taxon>Stenotrophomonas</taxon>
    </lineage>
</organism>
<dbReference type="Pfam" id="PF04449">
    <property type="entry name" value="Fimbrial_CS1"/>
    <property type="match status" value="1"/>
</dbReference>
<dbReference type="Gene3D" id="2.60.40.2040">
    <property type="entry name" value="CFA/I fimbrial subunit E, pilin domain"/>
    <property type="match status" value="1"/>
</dbReference>